<evidence type="ECO:0000256" key="1">
    <source>
        <dbReference type="SAM" id="Phobius"/>
    </source>
</evidence>
<comment type="caution">
    <text evidence="2">The sequence shown here is derived from an EMBL/GenBank/DDBJ whole genome shotgun (WGS) entry which is preliminary data.</text>
</comment>
<name>A0ABV9HVJ6_9FLAO</name>
<dbReference type="PANTHER" id="PTHR16214:SF3">
    <property type="entry name" value="TRANSMEMBRANE PROTEIN 260"/>
    <property type="match status" value="1"/>
</dbReference>
<dbReference type="InterPro" id="IPR021280">
    <property type="entry name" value="TMEM260-like"/>
</dbReference>
<sequence length="1104" mass="127419">MTEFNFEKWNKVIGWSVFAIALLVYSLTVEPTASFWDAGEYISTSSKLEIGHPPGAPLYQILGAFVSIFAPDSTYIALAVNYLSCLTSAFTILFMFWSLTLLIRKLLQVNKEVITTTKQYAVLGSAAVGALAFSFTDSFWFNAVEAEVYAPAAFILSVLFYLGLLWERDMHKPRGNRWLILIAFIVGQSFGIHFMGLLTIPAIGLLYYFKNTEKVTAKNFIVALVVVVAVLLFIFKFLLPYTLAIFGHLEVFFVNTLKLPFNSGTIIAALLLAGLFYYGFTLSRKHNKPALNTILLCVLFIFIGFSSWLMLPIRANAGTTINENNPNNARELLAYYNREQYPETHLFYGPQFTSDYSGLDPDNPYVDEKKKYEKDEKSGRYIVVNEWKNAGQNLDDAHKAFLPRMWSPEHNANYMQYTGPLKFGIKAEYAGNPELQEIVTQFKLDFAKGDVNYEGYNAFLKSEIGQYYLDVEKPSFIDNISYMFSYQFGYMYWRYFMWNFVGRQNDIQGQGDDFNGNWISGIDWIDSIILAPQDNLPSDVLKNKARNTYYFLPLLLGLLGLLFHVSKDWKNFIVLLVFFLFTGLALKVYLNERPFEPRERDYALVGSFYVFAIWIGFGAYALFDMLKDVIKPKVALPVALVICLFAAPVLLATENWDDHDRSGRKTALAMARKYLDSVDENAILFTIGDNDTFALWYVQEIEGYRTDVRVVNTSLINTDWYMDQMKRKAYLSDPVPSTLTHDKYRYGTRDALFYAPIKEDGDDIIPIETWLNWIASDDPRTQEKLRNGKLVNTFPSKKIRISVDKETALKNNIIPAKDADLVVPYIDIELSGDILYKNRLLMMDILATNNWERPIYFTGGSFGDDDYLWMKDYLQLDGVCFKLIPIYTPIDKRNPYDMGRIDTEKSYEIIKNWYWGNSGDPDIYHDRETRSNAITYRGNIARVVEKLIMEDQPEKAKELMDLAMEKMPVDIFEFYTLLEPYVSGYYQVGETQKARDLWEQLATKYQEQLVYFSGLSENQHYEYAEEIITNVEKYRSLIELLVANQDEEMMDEKINEFNNYLRLFTFFDDEEEQEATDLESLETLFGNESISIPANDTIENDSLQ</sequence>
<gene>
    <name evidence="2" type="ORF">ACFO3O_08855</name>
</gene>
<feature type="transmembrane region" description="Helical" evidence="1">
    <location>
        <begin position="220"/>
        <end position="239"/>
    </location>
</feature>
<dbReference type="InterPro" id="IPR052724">
    <property type="entry name" value="GT117_domain-containing"/>
</dbReference>
<dbReference type="PANTHER" id="PTHR16214">
    <property type="entry name" value="TRANSMEMBRANE PROTEIN 260"/>
    <property type="match status" value="1"/>
</dbReference>
<feature type="transmembrane region" description="Helical" evidence="1">
    <location>
        <begin position="178"/>
        <end position="208"/>
    </location>
</feature>
<feature type="transmembrane region" description="Helical" evidence="1">
    <location>
        <begin position="75"/>
        <end position="99"/>
    </location>
</feature>
<dbReference type="Proteomes" id="UP001596043">
    <property type="component" value="Unassembled WGS sequence"/>
</dbReference>
<proteinExistence type="predicted"/>
<protein>
    <submittedName>
        <fullName evidence="2">DUF2723 domain-containing protein</fullName>
    </submittedName>
</protein>
<feature type="transmembrane region" description="Helical" evidence="1">
    <location>
        <begin position="148"/>
        <end position="166"/>
    </location>
</feature>
<feature type="transmembrane region" description="Helical" evidence="1">
    <location>
        <begin position="12"/>
        <end position="29"/>
    </location>
</feature>
<keyword evidence="1" id="KW-1133">Transmembrane helix</keyword>
<dbReference type="Pfam" id="PF11028">
    <property type="entry name" value="TMEM260-like"/>
    <property type="match status" value="1"/>
</dbReference>
<keyword evidence="1" id="KW-0472">Membrane</keyword>
<dbReference type="EMBL" id="JBHSFV010000004">
    <property type="protein sequence ID" value="MFC4634014.1"/>
    <property type="molecule type" value="Genomic_DNA"/>
</dbReference>
<organism evidence="2 3">
    <name type="scientific">Dokdonia ponticola</name>
    <dbReference type="NCBI Taxonomy" id="2041041"/>
    <lineage>
        <taxon>Bacteria</taxon>
        <taxon>Pseudomonadati</taxon>
        <taxon>Bacteroidota</taxon>
        <taxon>Flavobacteriia</taxon>
        <taxon>Flavobacteriales</taxon>
        <taxon>Flavobacteriaceae</taxon>
        <taxon>Dokdonia</taxon>
    </lineage>
</organism>
<accession>A0ABV9HVJ6</accession>
<feature type="transmembrane region" description="Helical" evidence="1">
    <location>
        <begin position="602"/>
        <end position="622"/>
    </location>
</feature>
<keyword evidence="3" id="KW-1185">Reference proteome</keyword>
<feature type="transmembrane region" description="Helical" evidence="1">
    <location>
        <begin position="634"/>
        <end position="652"/>
    </location>
</feature>
<evidence type="ECO:0000313" key="3">
    <source>
        <dbReference type="Proteomes" id="UP001596043"/>
    </source>
</evidence>
<feature type="transmembrane region" description="Helical" evidence="1">
    <location>
        <begin position="259"/>
        <end position="278"/>
    </location>
</feature>
<keyword evidence="1" id="KW-0812">Transmembrane</keyword>
<evidence type="ECO:0000313" key="2">
    <source>
        <dbReference type="EMBL" id="MFC4634014.1"/>
    </source>
</evidence>
<reference evidence="3" key="1">
    <citation type="journal article" date="2019" name="Int. J. Syst. Evol. Microbiol.">
        <title>The Global Catalogue of Microorganisms (GCM) 10K type strain sequencing project: providing services to taxonomists for standard genome sequencing and annotation.</title>
        <authorList>
            <consortium name="The Broad Institute Genomics Platform"/>
            <consortium name="The Broad Institute Genome Sequencing Center for Infectious Disease"/>
            <person name="Wu L."/>
            <person name="Ma J."/>
        </authorList>
    </citation>
    <scope>NUCLEOTIDE SEQUENCE [LARGE SCALE GENOMIC DNA]</scope>
    <source>
        <strain evidence="3">YJ-61-S</strain>
    </source>
</reference>
<feature type="transmembrane region" description="Helical" evidence="1">
    <location>
        <begin position="120"/>
        <end position="142"/>
    </location>
</feature>
<feature type="transmembrane region" description="Helical" evidence="1">
    <location>
        <begin position="548"/>
        <end position="566"/>
    </location>
</feature>
<feature type="transmembrane region" description="Helical" evidence="1">
    <location>
        <begin position="290"/>
        <end position="311"/>
    </location>
</feature>
<dbReference type="RefSeq" id="WP_379978238.1">
    <property type="nucleotide sequence ID" value="NZ_JBHSFV010000004.1"/>
</dbReference>
<feature type="transmembrane region" description="Helical" evidence="1">
    <location>
        <begin position="572"/>
        <end position="590"/>
    </location>
</feature>